<comment type="caution">
    <text evidence="1">The sequence shown here is derived from an EMBL/GenBank/DDBJ whole genome shotgun (WGS) entry which is preliminary data.</text>
</comment>
<sequence length="131" mass="14676">MELSGIELGVVRVRWALDEADVQSVLEVEALVGDHRGEKCPERRRLERHDLKRRGITGRHVAIAVAVCTSGAPNGAQVPARSPHTYRIPYDTGSGTYRYVWLTDRSWSGSCRQLTLTTDDGGIHTARFRFE</sequence>
<dbReference type="NCBIfam" id="NF038114">
    <property type="entry name" value="rightmost"/>
    <property type="match status" value="1"/>
</dbReference>
<gene>
    <name evidence="1" type="ORF">F7O44_24070</name>
</gene>
<dbReference type="EMBL" id="WLZY01000010">
    <property type="protein sequence ID" value="NDL60154.1"/>
    <property type="molecule type" value="Genomic_DNA"/>
</dbReference>
<protein>
    <submittedName>
        <fullName evidence="1">Uncharacterized protein</fullName>
    </submittedName>
</protein>
<proteinExistence type="predicted"/>
<evidence type="ECO:0000313" key="1">
    <source>
        <dbReference type="EMBL" id="NDL60154.1"/>
    </source>
</evidence>
<keyword evidence="2" id="KW-1185">Reference proteome</keyword>
<reference evidence="1 2" key="1">
    <citation type="submission" date="2019-11" db="EMBL/GenBank/DDBJ databases">
        <authorList>
            <person name="Li X.-J."/>
            <person name="Feng X.-M."/>
        </authorList>
    </citation>
    <scope>NUCLEOTIDE SEQUENCE [LARGE SCALE GENOMIC DNA]</scope>
    <source>
        <strain evidence="1 2">XMNu-373</strain>
    </source>
</reference>
<evidence type="ECO:0000313" key="2">
    <source>
        <dbReference type="Proteomes" id="UP000460435"/>
    </source>
</evidence>
<accession>A0A7K3MA37</accession>
<organism evidence="1 2">
    <name type="scientific">Phytoactinopolyspora mesophila</name>
    <dbReference type="NCBI Taxonomy" id="2650750"/>
    <lineage>
        <taxon>Bacteria</taxon>
        <taxon>Bacillati</taxon>
        <taxon>Actinomycetota</taxon>
        <taxon>Actinomycetes</taxon>
        <taxon>Jiangellales</taxon>
        <taxon>Jiangellaceae</taxon>
        <taxon>Phytoactinopolyspora</taxon>
    </lineage>
</organism>
<name>A0A7K3MA37_9ACTN</name>
<dbReference type="AlphaFoldDB" id="A0A7K3MA37"/>
<dbReference type="Proteomes" id="UP000460435">
    <property type="component" value="Unassembled WGS sequence"/>
</dbReference>
<dbReference type="RefSeq" id="WP_162452859.1">
    <property type="nucleotide sequence ID" value="NZ_WLZY01000010.1"/>
</dbReference>